<dbReference type="EMBL" id="JBGBPQ010000011">
    <property type="protein sequence ID" value="KAL1515609.1"/>
    <property type="molecule type" value="Genomic_DNA"/>
</dbReference>
<organism evidence="1 2">
    <name type="scientific">Prymnesium parvum</name>
    <name type="common">Toxic golden alga</name>
    <dbReference type="NCBI Taxonomy" id="97485"/>
    <lineage>
        <taxon>Eukaryota</taxon>
        <taxon>Haptista</taxon>
        <taxon>Haptophyta</taxon>
        <taxon>Prymnesiophyceae</taxon>
        <taxon>Prymnesiales</taxon>
        <taxon>Prymnesiaceae</taxon>
        <taxon>Prymnesium</taxon>
    </lineage>
</organism>
<sequence>MDLHVTSDADIAELDSLIPADLSVKRLGGGRAAVTYGDMAKIVFPLLDIAPEVAPLTVGASFFSVEAWSRWWEVLHSFMAPRRGRQDEYPAYMHAALVARAAATDAQRAALTVVPTDLEATEDTRPGAADGAAAPVDTRGFFMHLTYGSMRSQHGLMSLARLTHGLGCHAAHCARATTGFRRGMRVLAQFAAAVTGLPAADMEPQEVADVLATELNAIAWGTEFEHLGSHLSDVKWSQLRLELTLGRPEEWSKAATRARLLSERFHGVVGMPRFKAVAAVVRGTEAAAGRSLTSPGACALAEEIAVRAGVLRPGEPFTSDVLAMLTSKVGHMTEALLAQPWVSRTPRERAEHVVELLRNSEANLAAADALRHQIGDPIVSKDKSELRGQGTIPKHFQAHVGPAMMSGPYRDLKAAALARLAQGDPAAELDALQTISTGVIVQPDGTILPRQWSALAMMIADGPKHGVNAELFDEEAAVLTARLSRVSCRVLALLYFVKWLGARGALCMWSSGGCSDLQRTAVAASVDPLCGNKTFLALDCLDWWPL</sequence>
<accession>A0AB34J8I6</accession>
<dbReference type="AlphaFoldDB" id="A0AB34J8I6"/>
<keyword evidence="2" id="KW-1185">Reference proteome</keyword>
<reference evidence="1 2" key="1">
    <citation type="journal article" date="2024" name="Science">
        <title>Giant polyketide synthase enzymes in the biosynthesis of giant marine polyether toxins.</title>
        <authorList>
            <person name="Fallon T.R."/>
            <person name="Shende V.V."/>
            <person name="Wierzbicki I.H."/>
            <person name="Pendleton A.L."/>
            <person name="Watervoot N.F."/>
            <person name="Auber R.P."/>
            <person name="Gonzalez D.J."/>
            <person name="Wisecaver J.H."/>
            <person name="Moore B.S."/>
        </authorList>
    </citation>
    <scope>NUCLEOTIDE SEQUENCE [LARGE SCALE GENOMIC DNA]</scope>
    <source>
        <strain evidence="1 2">12B1</strain>
    </source>
</reference>
<dbReference type="Proteomes" id="UP001515480">
    <property type="component" value="Unassembled WGS sequence"/>
</dbReference>
<name>A0AB34J8I6_PRYPA</name>
<comment type="caution">
    <text evidence="1">The sequence shown here is derived from an EMBL/GenBank/DDBJ whole genome shotgun (WGS) entry which is preliminary data.</text>
</comment>
<gene>
    <name evidence="1" type="ORF">AB1Y20_002228</name>
</gene>
<evidence type="ECO:0000313" key="2">
    <source>
        <dbReference type="Proteomes" id="UP001515480"/>
    </source>
</evidence>
<proteinExistence type="predicted"/>
<protein>
    <submittedName>
        <fullName evidence="1">Uncharacterized protein</fullName>
    </submittedName>
</protein>
<evidence type="ECO:0000313" key="1">
    <source>
        <dbReference type="EMBL" id="KAL1515609.1"/>
    </source>
</evidence>